<organism evidence="1">
    <name type="scientific">marine metagenome</name>
    <dbReference type="NCBI Taxonomy" id="408172"/>
    <lineage>
        <taxon>unclassified sequences</taxon>
        <taxon>metagenomes</taxon>
        <taxon>ecological metagenomes</taxon>
    </lineage>
</organism>
<name>A0A382JEP6_9ZZZZ</name>
<dbReference type="AlphaFoldDB" id="A0A382JEP6"/>
<sequence length="94" mass="10747">MDLLEKPLREGLRQGMTVLGRTMKRRLRKPWLIVTLVVLLVSLNACAGKVVLLKDGEMRLLNDGSYAVSAVWMEERLQFENDMVKRLSECNAND</sequence>
<evidence type="ECO:0000313" key="1">
    <source>
        <dbReference type="EMBL" id="SVC10326.1"/>
    </source>
</evidence>
<dbReference type="EMBL" id="UINC01073725">
    <property type="protein sequence ID" value="SVC10326.1"/>
    <property type="molecule type" value="Genomic_DNA"/>
</dbReference>
<proteinExistence type="predicted"/>
<reference evidence="1" key="1">
    <citation type="submission" date="2018-05" db="EMBL/GenBank/DDBJ databases">
        <authorList>
            <person name="Lanie J.A."/>
            <person name="Ng W.-L."/>
            <person name="Kazmierczak K.M."/>
            <person name="Andrzejewski T.M."/>
            <person name="Davidsen T.M."/>
            <person name="Wayne K.J."/>
            <person name="Tettelin H."/>
            <person name="Glass J.I."/>
            <person name="Rusch D."/>
            <person name="Podicherti R."/>
            <person name="Tsui H.-C.T."/>
            <person name="Winkler M.E."/>
        </authorList>
    </citation>
    <scope>NUCLEOTIDE SEQUENCE</scope>
</reference>
<gene>
    <name evidence="1" type="ORF">METZ01_LOCUS263180</name>
</gene>
<protein>
    <submittedName>
        <fullName evidence="1">Uncharacterized protein</fullName>
    </submittedName>
</protein>
<accession>A0A382JEP6</accession>